<dbReference type="Pfam" id="PF02365">
    <property type="entry name" value="NAM"/>
    <property type="match status" value="1"/>
</dbReference>
<comment type="subcellular location">
    <subcellularLocation>
        <location evidence="2">Membrane</location>
        <topology evidence="2">Single-pass membrane protein</topology>
    </subcellularLocation>
    <subcellularLocation>
        <location evidence="1">Nucleus</location>
    </subcellularLocation>
</comment>
<reference evidence="12" key="1">
    <citation type="submission" date="2007-06" db="EMBL/GenBank/DDBJ databases">
        <title>Full length cDNA sequences from Sitka Spruce (Picea sitchensis).</title>
        <authorList>
            <person name="Ralph S.G."/>
            <person name="Chun H.E."/>
            <person name="Liao N."/>
            <person name="Ali J."/>
            <person name="Reid K."/>
            <person name="Kolosova N."/>
            <person name="Cooper N."/>
            <person name="Cullis C."/>
            <person name="Jancsik S."/>
            <person name="Moore R."/>
            <person name="Mayo M."/>
            <person name="Wagner S."/>
            <person name="Holt R.A."/>
            <person name="Jones S.J.M."/>
            <person name="Marra M.A."/>
            <person name="Ritland C.E."/>
            <person name="Ritland K."/>
            <person name="Bohlmann J."/>
        </authorList>
    </citation>
    <scope>NUCLEOTIDE SEQUENCE</scope>
    <source>
        <tissue evidence="12">Green portion of the leader tissue</tissue>
    </source>
</reference>
<accession>B8LPQ0</accession>
<feature type="domain" description="NAC" evidence="11">
    <location>
        <begin position="7"/>
        <end position="170"/>
    </location>
</feature>
<feature type="region of interest" description="Disordered" evidence="10">
    <location>
        <begin position="174"/>
        <end position="196"/>
    </location>
</feature>
<evidence type="ECO:0000256" key="5">
    <source>
        <dbReference type="ARBA" id="ARBA00023015"/>
    </source>
</evidence>
<evidence type="ECO:0000259" key="11">
    <source>
        <dbReference type="PROSITE" id="PS51005"/>
    </source>
</evidence>
<dbReference type="PANTHER" id="PTHR31744">
    <property type="entry name" value="PROTEIN CUP-SHAPED COTYLEDON 2-RELATED"/>
    <property type="match status" value="1"/>
</dbReference>
<dbReference type="OMA" id="QWFFFTE"/>
<dbReference type="GO" id="GO:0016020">
    <property type="term" value="C:membrane"/>
    <property type="evidence" value="ECO:0007669"/>
    <property type="project" value="UniProtKB-SubCell"/>
</dbReference>
<keyword evidence="6" id="KW-0472">Membrane</keyword>
<name>B8LPQ0_PICSI</name>
<dbReference type="GO" id="GO:0005634">
    <property type="term" value="C:nucleus"/>
    <property type="evidence" value="ECO:0007669"/>
    <property type="project" value="UniProtKB-SubCell"/>
</dbReference>
<evidence type="ECO:0000256" key="6">
    <source>
        <dbReference type="ARBA" id="ARBA00023136"/>
    </source>
</evidence>
<dbReference type="EMBL" id="EF677829">
    <property type="protein sequence ID" value="ABR17630.1"/>
    <property type="molecule type" value="mRNA"/>
</dbReference>
<evidence type="ECO:0000256" key="2">
    <source>
        <dbReference type="ARBA" id="ARBA00004167"/>
    </source>
</evidence>
<proteinExistence type="evidence at transcript level"/>
<evidence type="ECO:0000256" key="9">
    <source>
        <dbReference type="ARBA" id="ARBA00023242"/>
    </source>
</evidence>
<keyword evidence="4" id="KW-1133">Transmembrane helix</keyword>
<dbReference type="AlphaFoldDB" id="B8LPQ0"/>
<evidence type="ECO:0000256" key="10">
    <source>
        <dbReference type="SAM" id="MobiDB-lite"/>
    </source>
</evidence>
<dbReference type="PROSITE" id="PS51005">
    <property type="entry name" value="NAC"/>
    <property type="match status" value="1"/>
</dbReference>
<dbReference type="InterPro" id="IPR036093">
    <property type="entry name" value="NAC_dom_sf"/>
</dbReference>
<organism evidence="12">
    <name type="scientific">Picea sitchensis</name>
    <name type="common">Sitka spruce</name>
    <name type="synonym">Pinus sitchensis</name>
    <dbReference type="NCBI Taxonomy" id="3332"/>
    <lineage>
        <taxon>Eukaryota</taxon>
        <taxon>Viridiplantae</taxon>
        <taxon>Streptophyta</taxon>
        <taxon>Embryophyta</taxon>
        <taxon>Tracheophyta</taxon>
        <taxon>Spermatophyta</taxon>
        <taxon>Pinopsida</taxon>
        <taxon>Pinidae</taxon>
        <taxon>Conifers I</taxon>
        <taxon>Pinales</taxon>
        <taxon>Pinaceae</taxon>
        <taxon>Picea</taxon>
    </lineage>
</organism>
<keyword evidence="3" id="KW-0812">Transmembrane</keyword>
<dbReference type="GO" id="GO:0006355">
    <property type="term" value="P:regulation of DNA-templated transcription"/>
    <property type="evidence" value="ECO:0007669"/>
    <property type="project" value="InterPro"/>
</dbReference>
<evidence type="ECO:0000256" key="7">
    <source>
        <dbReference type="ARBA" id="ARBA00023159"/>
    </source>
</evidence>
<evidence type="ECO:0000256" key="3">
    <source>
        <dbReference type="ARBA" id="ARBA00022692"/>
    </source>
</evidence>
<sequence>MGDLNYLPPGFRFHPTDEELVCYYLRRKLSKSTSKSKSKSESESVYLNAITDIDLYKYEPSDLAARACFQGGDRQWFFFTEGNRKKYPNGSRKNRATEGGYWKTTGKDRPVLSRGAIVGMKKTLVFHRGRSPRGERTNWVMHEYRLVDDEAAESSLAGNDRFVLCRVFLKSGSSAKPGEQHGALLSREDSRSTDNQSALVTENKQYYDVMLSPAGEGEVEERYSPLGPLTAASEERTIPLDDDLSKFLLECLNEPDNEQTTCDSLQIPAGFDEWSSLIDEPFAEMKGVSTLADEADILIRNYTHEHSSADQKLHTERNVHRVDYMHGADSTEQSNLEALLSPAYFCGDFLELNDLISPLESDSFL</sequence>
<evidence type="ECO:0000313" key="12">
    <source>
        <dbReference type="EMBL" id="ABR17630.1"/>
    </source>
</evidence>
<dbReference type="Gene3D" id="2.170.150.80">
    <property type="entry name" value="NAC domain"/>
    <property type="match status" value="1"/>
</dbReference>
<keyword evidence="9" id="KW-0539">Nucleus</keyword>
<evidence type="ECO:0000256" key="1">
    <source>
        <dbReference type="ARBA" id="ARBA00004123"/>
    </source>
</evidence>
<dbReference type="GO" id="GO:0000976">
    <property type="term" value="F:transcription cis-regulatory region binding"/>
    <property type="evidence" value="ECO:0007669"/>
    <property type="project" value="UniProtKB-ARBA"/>
</dbReference>
<keyword evidence="5" id="KW-0805">Transcription regulation</keyword>
<protein>
    <recommendedName>
        <fullName evidence="11">NAC domain-containing protein</fullName>
    </recommendedName>
</protein>
<dbReference type="PANTHER" id="PTHR31744:SF216">
    <property type="entry name" value="NAC TRANSCRIPTION FACTOR"/>
    <property type="match status" value="1"/>
</dbReference>
<keyword evidence="8" id="KW-0804">Transcription</keyword>
<dbReference type="SUPFAM" id="SSF101941">
    <property type="entry name" value="NAC domain"/>
    <property type="match status" value="1"/>
</dbReference>
<keyword evidence="7" id="KW-0010">Activator</keyword>
<evidence type="ECO:0000256" key="4">
    <source>
        <dbReference type="ARBA" id="ARBA00022989"/>
    </source>
</evidence>
<evidence type="ECO:0000256" key="8">
    <source>
        <dbReference type="ARBA" id="ARBA00023163"/>
    </source>
</evidence>
<dbReference type="InterPro" id="IPR003441">
    <property type="entry name" value="NAC-dom"/>
</dbReference>